<accession>C6W627</accession>
<feature type="compositionally biased region" description="Low complexity" evidence="1">
    <location>
        <begin position="44"/>
        <end position="56"/>
    </location>
</feature>
<feature type="compositionally biased region" description="Low complexity" evidence="1">
    <location>
        <begin position="131"/>
        <end position="214"/>
    </location>
</feature>
<dbReference type="KEGG" id="dfe:Dfer_1258"/>
<keyword evidence="4" id="KW-1185">Reference proteome</keyword>
<dbReference type="HOGENOM" id="CLU_1287137_0_0_10"/>
<reference evidence="3 4" key="1">
    <citation type="journal article" date="2009" name="Stand. Genomic Sci.">
        <title>Complete genome sequence of Dyadobacter fermentans type strain (NS114).</title>
        <authorList>
            <person name="Lang E."/>
            <person name="Lapidus A."/>
            <person name="Chertkov O."/>
            <person name="Brettin T."/>
            <person name="Detter J.C."/>
            <person name="Han C."/>
            <person name="Copeland A."/>
            <person name="Glavina Del Rio T."/>
            <person name="Nolan M."/>
            <person name="Chen F."/>
            <person name="Lucas S."/>
            <person name="Tice H."/>
            <person name="Cheng J.F."/>
            <person name="Land M."/>
            <person name="Hauser L."/>
            <person name="Chang Y.J."/>
            <person name="Jeffries C.D."/>
            <person name="Kopitz M."/>
            <person name="Bruce D."/>
            <person name="Goodwin L."/>
            <person name="Pitluck S."/>
            <person name="Ovchinnikova G."/>
            <person name="Pati A."/>
            <person name="Ivanova N."/>
            <person name="Mavrommatis K."/>
            <person name="Chen A."/>
            <person name="Palaniappan K."/>
            <person name="Chain P."/>
            <person name="Bristow J."/>
            <person name="Eisen J.A."/>
            <person name="Markowitz V."/>
            <person name="Hugenholtz P."/>
            <person name="Goker M."/>
            <person name="Rohde M."/>
            <person name="Kyrpides N.C."/>
            <person name="Klenk H.P."/>
        </authorList>
    </citation>
    <scope>NUCLEOTIDE SEQUENCE [LARGE SCALE GENOMIC DNA]</scope>
    <source>
        <strain evidence="4">ATCC 700827 / DSM 18053 / CIP 107007 / KCTC 52180 / NS114</strain>
    </source>
</reference>
<dbReference type="Proteomes" id="UP000002011">
    <property type="component" value="Chromosome"/>
</dbReference>
<feature type="signal peptide" evidence="2">
    <location>
        <begin position="1"/>
        <end position="28"/>
    </location>
</feature>
<feature type="region of interest" description="Disordered" evidence="1">
    <location>
        <begin position="30"/>
        <end position="84"/>
    </location>
</feature>
<gene>
    <name evidence="3" type="ordered locus">Dfer_1258</name>
</gene>
<organism evidence="3 4">
    <name type="scientific">Dyadobacter fermentans (strain ATCC 700827 / DSM 18053 / CIP 107007 / KCTC 52180 / NS114)</name>
    <dbReference type="NCBI Taxonomy" id="471854"/>
    <lineage>
        <taxon>Bacteria</taxon>
        <taxon>Pseudomonadati</taxon>
        <taxon>Bacteroidota</taxon>
        <taxon>Cytophagia</taxon>
        <taxon>Cytophagales</taxon>
        <taxon>Spirosomataceae</taxon>
        <taxon>Dyadobacter</taxon>
    </lineage>
</organism>
<keyword evidence="2" id="KW-0732">Signal</keyword>
<dbReference type="AlphaFoldDB" id="C6W627"/>
<evidence type="ECO:0000313" key="3">
    <source>
        <dbReference type="EMBL" id="ACT92507.1"/>
    </source>
</evidence>
<evidence type="ECO:0000313" key="4">
    <source>
        <dbReference type="Proteomes" id="UP000002011"/>
    </source>
</evidence>
<evidence type="ECO:0000256" key="2">
    <source>
        <dbReference type="SAM" id="SignalP"/>
    </source>
</evidence>
<dbReference type="EMBL" id="CP001619">
    <property type="protein sequence ID" value="ACT92507.1"/>
    <property type="molecule type" value="Genomic_DNA"/>
</dbReference>
<feature type="region of interest" description="Disordered" evidence="1">
    <location>
        <begin position="128"/>
        <end position="214"/>
    </location>
</feature>
<feature type="chain" id="PRO_5002972413" evidence="2">
    <location>
        <begin position="29"/>
        <end position="214"/>
    </location>
</feature>
<evidence type="ECO:0000256" key="1">
    <source>
        <dbReference type="SAM" id="MobiDB-lite"/>
    </source>
</evidence>
<sequence>MTMPHMKTKILTTIALTGLLAAFGEANAQVRQPSPTGQVPKAYTGAQAGQGAQTATFKPKPTGQIAPEVPGQPLGTLPQPAQPAPVKKTSEVQSLGFESYSAPTTQSGMVPKVTTSQDQRVMTERFAPDGETQQRTVTTEQVQQTIRVQQVPAGGTYTPGTEPAPATTAPVTTGEAVSQPAQSATQAPVTQPATTTQPAPAAAPRSAPQRVSPK</sequence>
<protein>
    <submittedName>
        <fullName evidence="3">Beta strand repeat-containing protein</fullName>
    </submittedName>
</protein>
<dbReference type="STRING" id="471854.Dfer_1258"/>
<proteinExistence type="predicted"/>
<name>C6W627_DYAFD</name>